<feature type="non-terminal residue" evidence="2">
    <location>
        <position position="1"/>
    </location>
</feature>
<name>A0A5J9SFL5_9POAL</name>
<accession>A0A5J9SFL5</accession>
<keyword evidence="3" id="KW-1185">Reference proteome</keyword>
<protein>
    <recommendedName>
        <fullName evidence="1">F-box domain-containing protein</fullName>
    </recommendedName>
</protein>
<dbReference type="EMBL" id="RWGY01000978">
    <property type="protein sequence ID" value="TVT97606.1"/>
    <property type="molecule type" value="Genomic_DNA"/>
</dbReference>
<dbReference type="PANTHER" id="PTHR34591:SF43">
    <property type="entry name" value="F-BOX DOMAIN-CONTAINING PROTEIN"/>
    <property type="match status" value="1"/>
</dbReference>
<dbReference type="Pfam" id="PF00646">
    <property type="entry name" value="F-box"/>
    <property type="match status" value="1"/>
</dbReference>
<dbReference type="PANTHER" id="PTHR34591">
    <property type="entry name" value="OS03G0653100 PROTEIN-RELATED"/>
    <property type="match status" value="1"/>
</dbReference>
<dbReference type="InterPro" id="IPR001810">
    <property type="entry name" value="F-box_dom"/>
</dbReference>
<evidence type="ECO:0000259" key="1">
    <source>
        <dbReference type="Pfam" id="PF00646"/>
    </source>
</evidence>
<dbReference type="OrthoDB" id="608163at2759"/>
<evidence type="ECO:0000313" key="2">
    <source>
        <dbReference type="EMBL" id="TVT97606.1"/>
    </source>
</evidence>
<feature type="domain" description="F-box" evidence="1">
    <location>
        <begin position="14"/>
        <end position="47"/>
    </location>
</feature>
<proteinExistence type="predicted"/>
<dbReference type="Gramene" id="TVT97606">
    <property type="protein sequence ID" value="TVT97606"/>
    <property type="gene ID" value="EJB05_57145"/>
</dbReference>
<organism evidence="2 3">
    <name type="scientific">Eragrostis curvula</name>
    <name type="common">weeping love grass</name>
    <dbReference type="NCBI Taxonomy" id="38414"/>
    <lineage>
        <taxon>Eukaryota</taxon>
        <taxon>Viridiplantae</taxon>
        <taxon>Streptophyta</taxon>
        <taxon>Embryophyta</taxon>
        <taxon>Tracheophyta</taxon>
        <taxon>Spermatophyta</taxon>
        <taxon>Magnoliopsida</taxon>
        <taxon>Liliopsida</taxon>
        <taxon>Poales</taxon>
        <taxon>Poaceae</taxon>
        <taxon>PACMAD clade</taxon>
        <taxon>Chloridoideae</taxon>
        <taxon>Eragrostideae</taxon>
        <taxon>Eragrostidinae</taxon>
        <taxon>Eragrostis</taxon>
    </lineage>
</organism>
<dbReference type="InterPro" id="IPR036047">
    <property type="entry name" value="F-box-like_dom_sf"/>
</dbReference>
<comment type="caution">
    <text evidence="2">The sequence shown here is derived from an EMBL/GenBank/DDBJ whole genome shotgun (WGS) entry which is preliminary data.</text>
</comment>
<dbReference type="Gene3D" id="1.20.1280.50">
    <property type="match status" value="1"/>
</dbReference>
<dbReference type="SUPFAM" id="SSF81383">
    <property type="entry name" value="F-box domain"/>
    <property type="match status" value="1"/>
</dbReference>
<sequence>MEASETAAVLQREDVLAGVLRRLPARSLAESRCVCKAWRAVVDDRWLLAPHLLPHSVRGFFVNYVDHERPHFFARPKIDGEFDFVEDKPYGRDFMVVDHCNGLVLYQADLVFGELHACNPITRRSVKLPLPPRVRHYREPRPILVFDPAVSRHYEVFLAPLHPENQQPSDELMEWPPLQWKWHRFSSRTGRWRETVFTQDGEAAGTVADLLMGSLQYSKEPRWRFAAYWQGSLYVHCHGEYVARMSLSNGKYKVIQSPIDCTGCYNKVKSFLGRSEKGVYFATICRCQLRVWILNESPDRTQWILKHDKVLKPDDWGGVVINGGYQNIKHDGPWILDDYEKRKTRDDFDWSSDDDDILHTVDDWNENKNEGYMYPDTFHVLGFHPYKEVVFLTTLSVAVAFHLNSSKVQFLGILKPNDYNCDY</sequence>
<evidence type="ECO:0000313" key="3">
    <source>
        <dbReference type="Proteomes" id="UP000324897"/>
    </source>
</evidence>
<reference evidence="2 3" key="1">
    <citation type="journal article" date="2019" name="Sci. Rep.">
        <title>A high-quality genome of Eragrostis curvula grass provides insights into Poaceae evolution and supports new strategies to enhance forage quality.</title>
        <authorList>
            <person name="Carballo J."/>
            <person name="Santos B.A.C.M."/>
            <person name="Zappacosta D."/>
            <person name="Garbus I."/>
            <person name="Selva J.P."/>
            <person name="Gallo C.A."/>
            <person name="Diaz A."/>
            <person name="Albertini E."/>
            <person name="Caccamo M."/>
            <person name="Echenique V."/>
        </authorList>
    </citation>
    <scope>NUCLEOTIDE SEQUENCE [LARGE SCALE GENOMIC DNA]</scope>
    <source>
        <strain evidence="3">cv. Victoria</strain>
        <tissue evidence="2">Leaf</tissue>
    </source>
</reference>
<dbReference type="AlphaFoldDB" id="A0A5J9SFL5"/>
<dbReference type="Proteomes" id="UP000324897">
    <property type="component" value="Unassembled WGS sequence"/>
</dbReference>
<gene>
    <name evidence="2" type="ORF">EJB05_57145</name>
</gene>